<evidence type="ECO:0000256" key="1">
    <source>
        <dbReference type="SAM" id="MobiDB-lite"/>
    </source>
</evidence>
<organism evidence="2">
    <name type="scientific">Tanacetum cinerariifolium</name>
    <name type="common">Dalmatian daisy</name>
    <name type="synonym">Chrysanthemum cinerariifolium</name>
    <dbReference type="NCBI Taxonomy" id="118510"/>
    <lineage>
        <taxon>Eukaryota</taxon>
        <taxon>Viridiplantae</taxon>
        <taxon>Streptophyta</taxon>
        <taxon>Embryophyta</taxon>
        <taxon>Tracheophyta</taxon>
        <taxon>Spermatophyta</taxon>
        <taxon>Magnoliopsida</taxon>
        <taxon>eudicotyledons</taxon>
        <taxon>Gunneridae</taxon>
        <taxon>Pentapetalae</taxon>
        <taxon>asterids</taxon>
        <taxon>campanulids</taxon>
        <taxon>Asterales</taxon>
        <taxon>Asteraceae</taxon>
        <taxon>Asteroideae</taxon>
        <taxon>Anthemideae</taxon>
        <taxon>Anthemidinae</taxon>
        <taxon>Tanacetum</taxon>
    </lineage>
</organism>
<accession>A0A699TGD3</accession>
<protein>
    <submittedName>
        <fullName evidence="2">Uncharacterized protein</fullName>
    </submittedName>
</protein>
<feature type="compositionally biased region" description="Polar residues" evidence="1">
    <location>
        <begin position="11"/>
        <end position="21"/>
    </location>
</feature>
<sequence length="65" mass="6851">GNLQDTENRAGKSSQTGQSPLSCEPGRPESDASPLHPRSCGTGADQQVESCTFQDRLKPAHALSN</sequence>
<dbReference type="AlphaFoldDB" id="A0A699TGD3"/>
<comment type="caution">
    <text evidence="2">The sequence shown here is derived from an EMBL/GenBank/DDBJ whole genome shotgun (WGS) entry which is preliminary data.</text>
</comment>
<dbReference type="EMBL" id="BKCJ011240461">
    <property type="protein sequence ID" value="GFD08733.1"/>
    <property type="molecule type" value="Genomic_DNA"/>
</dbReference>
<name>A0A699TGD3_TANCI</name>
<feature type="region of interest" description="Disordered" evidence="1">
    <location>
        <begin position="1"/>
        <end position="47"/>
    </location>
</feature>
<feature type="compositionally biased region" description="Basic and acidic residues" evidence="1">
    <location>
        <begin position="1"/>
        <end position="10"/>
    </location>
</feature>
<gene>
    <name evidence="2" type="ORF">Tci_880702</name>
</gene>
<reference evidence="2" key="1">
    <citation type="journal article" date="2019" name="Sci. Rep.">
        <title>Draft genome of Tanacetum cinerariifolium, the natural source of mosquito coil.</title>
        <authorList>
            <person name="Yamashiro T."/>
            <person name="Shiraishi A."/>
            <person name="Satake H."/>
            <person name="Nakayama K."/>
        </authorList>
    </citation>
    <scope>NUCLEOTIDE SEQUENCE</scope>
</reference>
<proteinExistence type="predicted"/>
<evidence type="ECO:0000313" key="2">
    <source>
        <dbReference type="EMBL" id="GFD08733.1"/>
    </source>
</evidence>
<feature type="non-terminal residue" evidence="2">
    <location>
        <position position="1"/>
    </location>
</feature>